<dbReference type="InterPro" id="IPR015422">
    <property type="entry name" value="PyrdxlP-dep_Trfase_small"/>
</dbReference>
<keyword evidence="3" id="KW-1185">Reference proteome</keyword>
<dbReference type="SUPFAM" id="SSF53383">
    <property type="entry name" value="PLP-dependent transferases"/>
    <property type="match status" value="1"/>
</dbReference>
<dbReference type="Proteomes" id="UP000536604">
    <property type="component" value="Unassembled WGS sequence"/>
</dbReference>
<evidence type="ECO:0000313" key="3">
    <source>
        <dbReference type="Proteomes" id="UP000536604"/>
    </source>
</evidence>
<gene>
    <name evidence="2" type="ORF">FHS13_001974</name>
</gene>
<dbReference type="InterPro" id="IPR015424">
    <property type="entry name" value="PyrdxlP-dep_Trfase"/>
</dbReference>
<dbReference type="RefSeq" id="WP_343064969.1">
    <property type="nucleotide sequence ID" value="NZ_JACHJO010000005.1"/>
</dbReference>
<dbReference type="Pfam" id="PF00266">
    <property type="entry name" value="Aminotran_5"/>
    <property type="match status" value="1"/>
</dbReference>
<dbReference type="Gene3D" id="3.40.640.10">
    <property type="entry name" value="Type I PLP-dependent aspartate aminotransferase-like (Major domain)"/>
    <property type="match status" value="1"/>
</dbReference>
<dbReference type="InterPro" id="IPR000192">
    <property type="entry name" value="Aminotrans_V_dom"/>
</dbReference>
<name>A0A841IMZ0_9ACTN</name>
<reference evidence="2 3" key="1">
    <citation type="submission" date="2020-08" db="EMBL/GenBank/DDBJ databases">
        <title>Genomic Encyclopedia of Type Strains, Phase III (KMG-III): the genomes of soil and plant-associated and newly described type strains.</title>
        <authorList>
            <person name="Whitman W."/>
        </authorList>
    </citation>
    <scope>NUCLEOTIDE SEQUENCE [LARGE SCALE GENOMIC DNA]</scope>
    <source>
        <strain evidence="2 3">CECT 8712</strain>
    </source>
</reference>
<evidence type="ECO:0000313" key="2">
    <source>
        <dbReference type="EMBL" id="MBB6120023.1"/>
    </source>
</evidence>
<keyword evidence="2" id="KW-0456">Lyase</keyword>
<dbReference type="GO" id="GO:0016829">
    <property type="term" value="F:lyase activity"/>
    <property type="evidence" value="ECO:0007669"/>
    <property type="project" value="UniProtKB-KW"/>
</dbReference>
<accession>A0A841IMZ0</accession>
<evidence type="ECO:0000259" key="1">
    <source>
        <dbReference type="Pfam" id="PF00266"/>
    </source>
</evidence>
<dbReference type="EMBL" id="JACHJO010000005">
    <property type="protein sequence ID" value="MBB6120023.1"/>
    <property type="molecule type" value="Genomic_DNA"/>
</dbReference>
<organism evidence="2 3">
    <name type="scientific">Nocardiopsis algeriensis</name>
    <dbReference type="NCBI Taxonomy" id="1478215"/>
    <lineage>
        <taxon>Bacteria</taxon>
        <taxon>Bacillati</taxon>
        <taxon>Actinomycetota</taxon>
        <taxon>Actinomycetes</taxon>
        <taxon>Streptosporangiales</taxon>
        <taxon>Nocardiopsidaceae</taxon>
        <taxon>Nocardiopsis</taxon>
    </lineage>
</organism>
<dbReference type="PANTHER" id="PTHR43586">
    <property type="entry name" value="CYSTEINE DESULFURASE"/>
    <property type="match status" value="1"/>
</dbReference>
<dbReference type="InterPro" id="IPR015421">
    <property type="entry name" value="PyrdxlP-dep_Trfase_major"/>
</dbReference>
<dbReference type="PANTHER" id="PTHR43586:SF21">
    <property type="entry name" value="PYRIDOXAL PHOSPHATE (PLP)-DEPENDENT ASPARTATE AMINOTRANSFERASE SUPERFAMILY"/>
    <property type="match status" value="1"/>
</dbReference>
<comment type="caution">
    <text evidence="2">The sequence shown here is derived from an EMBL/GenBank/DDBJ whole genome shotgun (WGS) entry which is preliminary data.</text>
</comment>
<sequence length="342" mass="36253">MKNIHHLWHIDTTYLNTASYGIPPIPTRQALIRTTSDWSSGTADPADWEEIVERARTRMATLVDAPTHDTALGTATSQIVGTIAASLPDRTRVLAPEGEYTSLTFPWHVQADRGITVTTAPLNRLADAVGPRTDVVVFSPVQSATGELAPTADIVTAARTHGALVIADATQAAGWLPLQATDFDALVASAYKWIMAPRGLAFAYLAPALRERLRPVLAGPAATADPATAFYADAFTPASDARAFDTSPNWSAATAASISTGVLLGVGIQTVHAHNTALADHFRALLHLEPAHSAITTVDIPDAHQRLARAGITASQRAGRTRLAFHLYNTAADAELAAKALR</sequence>
<feature type="domain" description="Aminotransferase class V" evidence="1">
    <location>
        <begin position="48"/>
        <end position="288"/>
    </location>
</feature>
<dbReference type="AlphaFoldDB" id="A0A841IMZ0"/>
<proteinExistence type="predicted"/>
<protein>
    <submittedName>
        <fullName evidence="2">Selenocysteine lyase/cysteine desulfurase</fullName>
    </submittedName>
</protein>
<dbReference type="Gene3D" id="3.90.1150.10">
    <property type="entry name" value="Aspartate Aminotransferase, domain 1"/>
    <property type="match status" value="1"/>
</dbReference>